<feature type="domain" description="Glycosyltransferase subfamily 4-like N-terminal" evidence="1">
    <location>
        <begin position="112"/>
        <end position="216"/>
    </location>
</feature>
<reference evidence="2 3" key="1">
    <citation type="submission" date="2019-08" db="EMBL/GenBank/DDBJ databases">
        <title>Genomes of Subsaximicrobium wynnwilliamsii strains.</title>
        <authorList>
            <person name="Bowman J.P."/>
        </authorList>
    </citation>
    <scope>NUCLEOTIDE SEQUENCE [LARGE SCALE GENOMIC DNA]</scope>
    <source>
        <strain evidence="2 3">2-80-2</strain>
    </source>
</reference>
<gene>
    <name evidence="2" type="ORF">ESY86_09805</name>
</gene>
<dbReference type="EMBL" id="VORO01000009">
    <property type="protein sequence ID" value="TXD89060.1"/>
    <property type="molecule type" value="Genomic_DNA"/>
</dbReference>
<name>A0A5C6ZGM1_9FLAO</name>
<evidence type="ECO:0000313" key="3">
    <source>
        <dbReference type="Proteomes" id="UP000321578"/>
    </source>
</evidence>
<dbReference type="AlphaFoldDB" id="A0A5C6ZGM1"/>
<dbReference type="SUPFAM" id="SSF53756">
    <property type="entry name" value="UDP-Glycosyltransferase/glycogen phosphorylase"/>
    <property type="match status" value="1"/>
</dbReference>
<keyword evidence="2" id="KW-0808">Transferase</keyword>
<accession>A0A5C6ZGM1</accession>
<evidence type="ECO:0000313" key="2">
    <source>
        <dbReference type="EMBL" id="TXD89060.1"/>
    </source>
</evidence>
<dbReference type="OrthoDB" id="9794575at2"/>
<dbReference type="InterPro" id="IPR028098">
    <property type="entry name" value="Glyco_trans_4-like_N"/>
</dbReference>
<keyword evidence="3" id="KW-1185">Reference proteome</keyword>
<dbReference type="Proteomes" id="UP000321578">
    <property type="component" value="Unassembled WGS sequence"/>
</dbReference>
<protein>
    <submittedName>
        <fullName evidence="2">Glycosyltransferase family 4 protein</fullName>
    </submittedName>
</protein>
<proteinExistence type="predicted"/>
<evidence type="ECO:0000259" key="1">
    <source>
        <dbReference type="Pfam" id="PF13579"/>
    </source>
</evidence>
<organism evidence="2 3">
    <name type="scientific">Subsaximicrobium wynnwilliamsii</name>
    <dbReference type="NCBI Taxonomy" id="291179"/>
    <lineage>
        <taxon>Bacteria</taxon>
        <taxon>Pseudomonadati</taxon>
        <taxon>Bacteroidota</taxon>
        <taxon>Flavobacteriia</taxon>
        <taxon>Flavobacteriales</taxon>
        <taxon>Flavobacteriaceae</taxon>
        <taxon>Subsaximicrobium</taxon>
    </lineage>
</organism>
<dbReference type="Pfam" id="PF13579">
    <property type="entry name" value="Glyco_trans_4_4"/>
    <property type="match status" value="1"/>
</dbReference>
<dbReference type="RefSeq" id="WP_147086414.1">
    <property type="nucleotide sequence ID" value="NZ_VORM01000032.1"/>
</dbReference>
<dbReference type="Gene3D" id="3.40.50.2000">
    <property type="entry name" value="Glycogen Phosphorylase B"/>
    <property type="match status" value="2"/>
</dbReference>
<sequence length="446" mass="51519">MTNILYIAYQFPPLNVGGSARPARFVKHLSKFDINTTVVTLDPESYSNVYPHAKSDSNLLDDYKIDFSILKVPSKNLVERRANKVSNFIDIFFNKYKGNEHTYWQEDYHSIVDKWLETNSVEAIVVTAPPFSILPLAVATSKKHNIPLVVDLRDHWTLWVMAPYGTYYKYLASKVAENKVFRHAKKIIVTSKVTQQDLIDFHPNIAAHKFKYIPNGFETPIVYKDITFKPSEEIVIGYVGSFYYSPESRDLIMTPWWKKKAHRKLQYVPRKEDWLYRSPYFLFKNLDALFLTYPELKHIIKVKFAGTRPDWFDEMVSEFGLENNVEHLGWISQTESLAFQDSCDFLLATSAKVIGGRDYSIAGKTFEYFRMQKPILALVAEGAQKDMLEQSGMAHLIAIDNTTLAKEQLHTVFTSEHTLHPNKTFIDSFQIEKLTEALANEIKALE</sequence>
<dbReference type="GO" id="GO:0016757">
    <property type="term" value="F:glycosyltransferase activity"/>
    <property type="evidence" value="ECO:0007669"/>
    <property type="project" value="UniProtKB-ARBA"/>
</dbReference>
<comment type="caution">
    <text evidence="2">The sequence shown here is derived from an EMBL/GenBank/DDBJ whole genome shotgun (WGS) entry which is preliminary data.</text>
</comment>